<dbReference type="InterPro" id="IPR008979">
    <property type="entry name" value="Galactose-bd-like_sf"/>
</dbReference>
<reference evidence="3 4" key="1">
    <citation type="submission" date="2024-06" db="EMBL/GenBank/DDBJ databases">
        <title>The Natural Products Discovery Center: Release of the First 8490 Sequenced Strains for Exploring Actinobacteria Biosynthetic Diversity.</title>
        <authorList>
            <person name="Kalkreuter E."/>
            <person name="Kautsar S.A."/>
            <person name="Yang D."/>
            <person name="Bader C.D."/>
            <person name="Teijaro C.N."/>
            <person name="Fluegel L."/>
            <person name="Davis C.M."/>
            <person name="Simpson J.R."/>
            <person name="Lauterbach L."/>
            <person name="Steele A.D."/>
            <person name="Gui C."/>
            <person name="Meng S."/>
            <person name="Li G."/>
            <person name="Viehrig K."/>
            <person name="Ye F."/>
            <person name="Su P."/>
            <person name="Kiefer A.F."/>
            <person name="Nichols A."/>
            <person name="Cepeda A.J."/>
            <person name="Yan W."/>
            <person name="Fan B."/>
            <person name="Jiang Y."/>
            <person name="Adhikari A."/>
            <person name="Zheng C.-J."/>
            <person name="Schuster L."/>
            <person name="Cowan T.M."/>
            <person name="Smanski M.J."/>
            <person name="Chevrette M.G."/>
            <person name="De Carvalho L.P.S."/>
            <person name="Shen B."/>
        </authorList>
    </citation>
    <scope>NUCLEOTIDE SEQUENCE [LARGE SCALE GENOMIC DNA]</scope>
    <source>
        <strain evidence="3 4">NPDC047833</strain>
    </source>
</reference>
<evidence type="ECO:0000256" key="1">
    <source>
        <dbReference type="ARBA" id="ARBA00022801"/>
    </source>
</evidence>
<name>A0ABV3M1J8_9ACTN</name>
<dbReference type="Pfam" id="PF02018">
    <property type="entry name" value="CBM_4_9"/>
    <property type="match status" value="1"/>
</dbReference>
<dbReference type="Proteomes" id="UP001553843">
    <property type="component" value="Unassembled WGS sequence"/>
</dbReference>
<comment type="caution">
    <text evidence="3">The sequence shown here is derived from an EMBL/GenBank/DDBJ whole genome shotgun (WGS) entry which is preliminary data.</text>
</comment>
<evidence type="ECO:0000313" key="3">
    <source>
        <dbReference type="EMBL" id="MEW2365578.1"/>
    </source>
</evidence>
<protein>
    <submittedName>
        <fullName evidence="3">LamG-like jellyroll fold domain-containing protein</fullName>
    </submittedName>
</protein>
<evidence type="ECO:0000259" key="2">
    <source>
        <dbReference type="Pfam" id="PF02018"/>
    </source>
</evidence>
<dbReference type="RefSeq" id="WP_359780782.1">
    <property type="nucleotide sequence ID" value="NZ_JBEYRR010000008.1"/>
</dbReference>
<feature type="domain" description="CBM-cenC" evidence="2">
    <location>
        <begin position="91"/>
        <end position="180"/>
    </location>
</feature>
<evidence type="ECO:0000313" key="4">
    <source>
        <dbReference type="Proteomes" id="UP001553843"/>
    </source>
</evidence>
<sequence length="767" mass="81914">MTRLVVEAAFGSTMSTASPVWTDITQWVDMTTGISRDRGASDELQDISAGTCSMTLDNSDGRFTAGLSSSPYYPHIKKNVPIRVRVVTAAKNLITNPSFESGLSDWTASATPSISQSATHVQHGSQALLLTFGGGAVPGQNVRTTLLGLDVGQTYTVSAYVWVPAGDTHVHLALDNDGSGSLPSSVVDGFERLTLTFTATATQHLVRVRSYTTPAAGDRVWVDAVQAEEGPVSTAFDSQAAQVHPRFYGMVNDWPTKWKGLYANAPIVCSDIFKSLARQEALQPMLVEEVLLDRPTVYFPLGEPAESTTAGDLSGTADVGTLSVLQAGSGGTLTFGDGQGPAGAGDMPAPTFTPAGVSAGKYLRADLGQNFFDANVFFRARTECWFSTSQDGRVLMALTSLAQDVRLIISLESGTGKAKIEYMGDGTPLTSVVANTPNLADGQLHHLHFHELNDQLYVDGVAYSAATVSSADLRMLYIGGYANSRLWSGTISHVAVYLRATTSAEITSHYTTGSTQHIGESAADRMARIASYVPVTITTQGSIFDGMAAQSTLGSAPLTHLQEIAATESGKLLADRASNGLLFQARDVRYNQVPAVSLEFADLETAELEVADDDQKMVNTVTASRPGGATQRVVDQTARDTYGPYEKSLDLLKSSDLKVLDAANWTVSRYADPPTEIRQVPVDAYTMPLATYRALLTADVSTVLTLTGLPAQAPAPSATVSIEGYTETMTRHRHLINFHTSRAQTDTVWVLDDPVYSVLGSTTRLAY</sequence>
<dbReference type="EMBL" id="JBEYRS010000012">
    <property type="protein sequence ID" value="MEW2365578.1"/>
    <property type="molecule type" value="Genomic_DNA"/>
</dbReference>
<keyword evidence="1" id="KW-0378">Hydrolase</keyword>
<dbReference type="InterPro" id="IPR013320">
    <property type="entry name" value="ConA-like_dom_sf"/>
</dbReference>
<dbReference type="Gene3D" id="2.60.120.200">
    <property type="match status" value="1"/>
</dbReference>
<dbReference type="Pfam" id="PF13385">
    <property type="entry name" value="Laminin_G_3"/>
    <property type="match status" value="1"/>
</dbReference>
<proteinExistence type="predicted"/>
<gene>
    <name evidence="3" type="ORF">AB0887_26965</name>
</gene>
<dbReference type="Gene3D" id="2.60.120.260">
    <property type="entry name" value="Galactose-binding domain-like"/>
    <property type="match status" value="1"/>
</dbReference>
<dbReference type="InterPro" id="IPR003305">
    <property type="entry name" value="CenC_carb-bd"/>
</dbReference>
<accession>A0ABV3M1J8</accession>
<keyword evidence="4" id="KW-1185">Reference proteome</keyword>
<organism evidence="3 4">
    <name type="scientific">Streptomyces huasconensis</name>
    <dbReference type="NCBI Taxonomy" id="1854574"/>
    <lineage>
        <taxon>Bacteria</taxon>
        <taxon>Bacillati</taxon>
        <taxon>Actinomycetota</taxon>
        <taxon>Actinomycetes</taxon>
        <taxon>Kitasatosporales</taxon>
        <taxon>Streptomycetaceae</taxon>
        <taxon>Streptomyces</taxon>
    </lineage>
</organism>
<dbReference type="SUPFAM" id="SSF49899">
    <property type="entry name" value="Concanavalin A-like lectins/glucanases"/>
    <property type="match status" value="1"/>
</dbReference>
<dbReference type="SUPFAM" id="SSF49785">
    <property type="entry name" value="Galactose-binding domain-like"/>
    <property type="match status" value="1"/>
</dbReference>